<dbReference type="Proteomes" id="UP000275180">
    <property type="component" value="Unassembled WGS sequence"/>
</dbReference>
<proteinExistence type="predicted"/>
<dbReference type="OrthoDB" id="8609462at2"/>
<sequence length="80" mass="9481">MSDPQRTFFGLPILDERLVAESDIARLPFYDFWRESHKGSAMMLKDGKTFVYLHDWEAFCRLFITTGRHRFMPKDDAFSS</sequence>
<comment type="caution">
    <text evidence="1">The sequence shown here is derived from an EMBL/GenBank/DDBJ whole genome shotgun (WGS) entry which is preliminary data.</text>
</comment>
<dbReference type="EMBL" id="RDQJ01000004">
    <property type="protein sequence ID" value="RMX17540.1"/>
    <property type="molecule type" value="Genomic_DNA"/>
</dbReference>
<gene>
    <name evidence="1" type="ORF">EBQ34_04245</name>
</gene>
<name>A0A3M6RQR1_9BURK</name>
<protein>
    <submittedName>
        <fullName evidence="1">Uncharacterized protein</fullName>
    </submittedName>
</protein>
<dbReference type="AlphaFoldDB" id="A0A3M6RQR1"/>
<evidence type="ECO:0000313" key="1">
    <source>
        <dbReference type="EMBL" id="RMX17540.1"/>
    </source>
</evidence>
<organism evidence="1 2">
    <name type="scientific">Vandammella animalimorsus</name>
    <dbReference type="NCBI Taxonomy" id="2029117"/>
    <lineage>
        <taxon>Bacteria</taxon>
        <taxon>Pseudomonadati</taxon>
        <taxon>Pseudomonadota</taxon>
        <taxon>Betaproteobacteria</taxon>
        <taxon>Burkholderiales</taxon>
        <taxon>Comamonadaceae</taxon>
        <taxon>Vandammella</taxon>
    </lineage>
</organism>
<reference evidence="1 2" key="1">
    <citation type="submission" date="2018-10" db="EMBL/GenBank/DDBJ databases">
        <title>Comamonadaceae CDC group NO-1 genome sequencing and assembly.</title>
        <authorList>
            <person name="Bernier A.-M."/>
            <person name="Bernard K."/>
        </authorList>
    </citation>
    <scope>NUCLEOTIDE SEQUENCE [LARGE SCALE GENOMIC DNA]</scope>
    <source>
        <strain evidence="1 2">NML180582</strain>
    </source>
</reference>
<dbReference type="RefSeq" id="WP_122244350.1">
    <property type="nucleotide sequence ID" value="NZ_RDQJ01000004.1"/>
</dbReference>
<evidence type="ECO:0000313" key="2">
    <source>
        <dbReference type="Proteomes" id="UP000275180"/>
    </source>
</evidence>
<accession>A0A3M6RQR1</accession>